<accession>A0ABM9FNP4</accession>
<comment type="caution">
    <text evidence="1">The sequence shown here is derived from an EMBL/GenBank/DDBJ whole genome shotgun (WGS) entry which is preliminary data.</text>
</comment>
<reference evidence="1" key="1">
    <citation type="submission" date="2022-06" db="EMBL/GenBank/DDBJ databases">
        <authorList>
            <person name="Goudenege D."/>
            <person name="Le Roux F."/>
        </authorList>
    </citation>
    <scope>NUCLEOTIDE SEQUENCE</scope>
    <source>
        <strain evidence="1">12-063</strain>
    </source>
</reference>
<protein>
    <submittedName>
        <fullName evidence="1">Uncharacterized protein</fullName>
    </submittedName>
</protein>
<name>A0ABM9FNP4_9VIBR</name>
<dbReference type="RefSeq" id="WP_168521550.1">
    <property type="nucleotide sequence ID" value="NZ_CALYLA010000017.1"/>
</dbReference>
<evidence type="ECO:0000313" key="2">
    <source>
        <dbReference type="Proteomes" id="UP001152658"/>
    </source>
</evidence>
<gene>
    <name evidence="1" type="ORF">VAE063_910029</name>
</gene>
<sequence>MTNSPTSIIKYNEKTDTYSVYGQEFTAAYFNIVQVPALLNLNWSIALIHNVLKDTPLSNHRDYRLVNHRIELAEIAEREQREAAERARIALLNDPAHQAKLKVEREATAAKIRKQVSECSRVRPLYTNNPNQDPIPSIQW</sequence>
<dbReference type="EMBL" id="CALYLK010000132">
    <property type="protein sequence ID" value="CAH8220611.1"/>
    <property type="molecule type" value="Genomic_DNA"/>
</dbReference>
<proteinExistence type="predicted"/>
<organism evidence="1 2">
    <name type="scientific">Vibrio aestuarianus</name>
    <dbReference type="NCBI Taxonomy" id="28171"/>
    <lineage>
        <taxon>Bacteria</taxon>
        <taxon>Pseudomonadati</taxon>
        <taxon>Pseudomonadota</taxon>
        <taxon>Gammaproteobacteria</taxon>
        <taxon>Vibrionales</taxon>
        <taxon>Vibrionaceae</taxon>
        <taxon>Vibrio</taxon>
    </lineage>
</organism>
<keyword evidence="2" id="KW-1185">Reference proteome</keyword>
<dbReference type="Proteomes" id="UP001152658">
    <property type="component" value="Unassembled WGS sequence"/>
</dbReference>
<evidence type="ECO:0000313" key="1">
    <source>
        <dbReference type="EMBL" id="CAH8220611.1"/>
    </source>
</evidence>